<dbReference type="AlphaFoldDB" id="L1QEE2"/>
<keyword evidence="2" id="KW-1185">Reference proteome</keyword>
<reference evidence="1 2" key="1">
    <citation type="submission" date="2012-05" db="EMBL/GenBank/DDBJ databases">
        <authorList>
            <person name="Weinstock G."/>
            <person name="Sodergren E."/>
            <person name="Lobos E.A."/>
            <person name="Fulton L."/>
            <person name="Fulton R."/>
            <person name="Courtney L."/>
            <person name="Fronick C."/>
            <person name="O'Laughlin M."/>
            <person name="Godfrey J."/>
            <person name="Wilson R.M."/>
            <person name="Miner T."/>
            <person name="Farmer C."/>
            <person name="Delehaunty K."/>
            <person name="Cordes M."/>
            <person name="Minx P."/>
            <person name="Tomlinson C."/>
            <person name="Chen J."/>
            <person name="Wollam A."/>
            <person name="Pepin K.H."/>
            <person name="Bhonagiri V."/>
            <person name="Zhang X."/>
            <person name="Suruliraj S."/>
            <person name="Warren W."/>
            <person name="Mitreva M."/>
            <person name="Mardis E.R."/>
            <person name="Wilson R.K."/>
        </authorList>
    </citation>
    <scope>NUCLEOTIDE SEQUENCE [LARGE SCALE GENOMIC DNA]</scope>
    <source>
        <strain evidence="1 2">DSM 1785</strain>
    </source>
</reference>
<dbReference type="HOGENOM" id="CLU_1692414_0_0_9"/>
<dbReference type="PATRIC" id="fig|545697.3.peg.2239"/>
<dbReference type="RefSeq" id="WP_005214041.1">
    <property type="nucleotide sequence ID" value="NZ_KB291653.1"/>
</dbReference>
<evidence type="ECO:0000313" key="1">
    <source>
        <dbReference type="EMBL" id="EKY25962.1"/>
    </source>
</evidence>
<dbReference type="OrthoDB" id="1932107at2"/>
<proteinExistence type="predicted"/>
<protein>
    <submittedName>
        <fullName evidence="1">Uncharacterized protein</fullName>
    </submittedName>
</protein>
<dbReference type="EMBL" id="AMEZ01000062">
    <property type="protein sequence ID" value="EKY25962.1"/>
    <property type="molecule type" value="Genomic_DNA"/>
</dbReference>
<organism evidence="1 2">
    <name type="scientific">Clostridium celatum DSM 1785</name>
    <dbReference type="NCBI Taxonomy" id="545697"/>
    <lineage>
        <taxon>Bacteria</taxon>
        <taxon>Bacillati</taxon>
        <taxon>Bacillota</taxon>
        <taxon>Clostridia</taxon>
        <taxon>Eubacteriales</taxon>
        <taxon>Clostridiaceae</taxon>
        <taxon>Clostridium</taxon>
    </lineage>
</organism>
<accession>L1QEE2</accession>
<evidence type="ECO:0000313" key="2">
    <source>
        <dbReference type="Proteomes" id="UP000010420"/>
    </source>
</evidence>
<dbReference type="Proteomes" id="UP000010420">
    <property type="component" value="Unassembled WGS sequence"/>
</dbReference>
<dbReference type="eggNOG" id="ENOG5032J78">
    <property type="taxonomic scope" value="Bacteria"/>
</dbReference>
<gene>
    <name evidence="1" type="ORF">HMPREF0216_02277</name>
</gene>
<sequence>MKLKNLLLTLTKEDILNLLKLQDKVFINELSLENNIKIRGVYKVIGLNIDFYTMLTVNNFKNNILQIDINDFKLSNKGGMNPIIKRSVALFEKSINDIDGVTLANKILSIDIEKVVEVYCTEKYGIVLNKLIIDNLTSKNNCIELNINEVSLAFK</sequence>
<name>L1QEE2_9CLOT</name>
<comment type="caution">
    <text evidence="1">The sequence shown here is derived from an EMBL/GenBank/DDBJ whole genome shotgun (WGS) entry which is preliminary data.</text>
</comment>